<organism evidence="2">
    <name type="scientific">Fagus sylvatica</name>
    <name type="common">Beechnut</name>
    <dbReference type="NCBI Taxonomy" id="28930"/>
    <lineage>
        <taxon>Eukaryota</taxon>
        <taxon>Viridiplantae</taxon>
        <taxon>Streptophyta</taxon>
        <taxon>Embryophyta</taxon>
        <taxon>Tracheophyta</taxon>
        <taxon>Spermatophyta</taxon>
        <taxon>Magnoliopsida</taxon>
        <taxon>eudicotyledons</taxon>
        <taxon>Gunneridae</taxon>
        <taxon>Pentapetalae</taxon>
        <taxon>rosids</taxon>
        <taxon>fabids</taxon>
        <taxon>Fagales</taxon>
        <taxon>Fagaceae</taxon>
        <taxon>Fagus</taxon>
    </lineage>
</organism>
<dbReference type="Gene3D" id="1.10.287.1490">
    <property type="match status" value="1"/>
</dbReference>
<protein>
    <submittedName>
        <fullName evidence="2">Uncharacterized protein</fullName>
    </submittedName>
</protein>
<dbReference type="PANTHER" id="PTHR45287">
    <property type="entry name" value="OS03G0691500 PROTEIN"/>
    <property type="match status" value="1"/>
</dbReference>
<evidence type="ECO:0000313" key="2">
    <source>
        <dbReference type="EMBL" id="SPD21153.1"/>
    </source>
</evidence>
<dbReference type="InterPro" id="IPR040262">
    <property type="entry name" value="At4g38062-like"/>
</dbReference>
<dbReference type="PANTHER" id="PTHR45287:SF3">
    <property type="entry name" value="PROTEIN, PUTATIVE-RELATED"/>
    <property type="match status" value="1"/>
</dbReference>
<feature type="coiled-coil region" evidence="1">
    <location>
        <begin position="791"/>
        <end position="818"/>
    </location>
</feature>
<dbReference type="SUPFAM" id="SSF57997">
    <property type="entry name" value="Tropomyosin"/>
    <property type="match status" value="1"/>
</dbReference>
<proteinExistence type="predicted"/>
<dbReference type="EMBL" id="OIVN01005157">
    <property type="protein sequence ID" value="SPD21153.1"/>
    <property type="molecule type" value="Genomic_DNA"/>
</dbReference>
<keyword evidence="1" id="KW-0175">Coiled coil</keyword>
<sequence length="935" mass="108560">MKDVYKELDEVKAEMEKLQADYRIKIELSESLKRAHNEQLLKYQEAKQQIEKQAQELNAKSEEISDARKIHENLTSSLHEKESSLRHLSSVNEKLRADCEQKSQKLEGENRELVLALDEVTARNKELELNVCESHKEIEGLKRLLLVTERKCLEAEQKAQKAKELRQRDDMILKLEEENRDVQDQLKWKNEKFKHLEEAHKRLQDQFQLSKEEWERGKSAMLEEISSLQTSLDSQTRILEGLQTRLEMCNQALAHEESRRKFLEVQVSEFKSRFDDAFSQCEEEKSRIQNLTVQRDAEIARLRNSLGSRETLAKEMEFRIVHLEQENQDLGDSLKELREAQIRNAGATSSLSNLRNKLKGLEQVHSNCSNNLKAKESQWSFQMEKMRTDIDSYESELKDKEKQIQKLQMELESCHSTVEGLSEEISIVGTIFKSEISEAHSKFFFAKAEKELHDKEKEDKISLLMEQLKVNKSHLDLGPENKELASLRKRVEAMECMQVSKDDELQRYKKMLKESSECQLQLKEQILQMESALKNEKRDVFVVLEKANLELAEKIREVSQLEYELQTWKSDAESLKAGLDENRETCKQLETSLIAQAKVEQMLKNEKESLLCIAKEQEKRIENLRQHIVSLEAKIAAKTEEVEAFMKDKDSILLIAEEKEICIENLQKDIVSLKQESKRREVEAAVIGRQAAEKAFEEEKESLLQILNEKDQSIKNLRVLAISLEQDLESAVISCFPEVIEKHVKIIVLSEAIKNAEDLTKLEIEEKDKVIVNLEKETCNLRQKLAYEEYLLCSRQEKEQLQALLEAKKLETEKLMDEQRSMEGIVKELEFEKGILLQDSMKLSAEREDLLAHIQEICDRIGEFSFEDVKLIKNLGRILQKSVEKTGGAMGLMVHGELYDSNRENADTCFSGITKKLEAGGDERLPLKEVNHWQL</sequence>
<reference evidence="2" key="1">
    <citation type="submission" date="2018-02" db="EMBL/GenBank/DDBJ databases">
        <authorList>
            <person name="Cohen D.B."/>
            <person name="Kent A.D."/>
        </authorList>
    </citation>
    <scope>NUCLEOTIDE SEQUENCE</scope>
</reference>
<name>A0A2N9IAP7_FAGSY</name>
<feature type="coiled-coil region" evidence="1">
    <location>
        <begin position="607"/>
        <end position="709"/>
    </location>
</feature>
<dbReference type="AlphaFoldDB" id="A0A2N9IAP7"/>
<accession>A0A2N9IAP7</accession>
<feature type="coiled-coil region" evidence="1">
    <location>
        <begin position="519"/>
        <end position="571"/>
    </location>
</feature>
<feature type="coiled-coil region" evidence="1">
    <location>
        <begin position="320"/>
        <end position="424"/>
    </location>
</feature>
<evidence type="ECO:0000256" key="1">
    <source>
        <dbReference type="SAM" id="Coils"/>
    </source>
</evidence>
<gene>
    <name evidence="2" type="ORF">FSB_LOCUS49035</name>
</gene>
<feature type="coiled-coil region" evidence="1">
    <location>
        <begin position="1"/>
        <end position="213"/>
    </location>
</feature>